<dbReference type="PANTHER" id="PTHR43390:SF1">
    <property type="entry name" value="CHLOROPLAST PROCESSING PEPTIDASE"/>
    <property type="match status" value="1"/>
</dbReference>
<feature type="active site" evidence="5">
    <location>
        <position position="37"/>
    </location>
</feature>
<comment type="catalytic activity">
    <reaction evidence="1 6">
        <text>Cleavage of hydrophobic, N-terminal signal or leader sequences from secreted and periplasmic proteins.</text>
        <dbReference type="EC" id="3.4.21.89"/>
    </reaction>
</comment>
<sequence>MEKSKLKRNIESIIWTIVIVFLLRAFVVQGYVIPSGSMEDTLLPGDFVLAAKFVYGLEIPYTGVKFFQFYKPKRQNIVIFLFPVDKHRDFVKRCIGLPGDTIQIINKVVYINGEPLDEPYAVHKDPNVFPPLVKVDAPFKQKMYQEAWIEGKFINEDRVRDNFGPVVVPENHIFVMGDNRDYSFDSRFWGPVPMKLLKGAPLIIYFSIDPEQPVWKLWKKIRFRRLFKIVLTA</sequence>
<dbReference type="InterPro" id="IPR036286">
    <property type="entry name" value="LexA/Signal_pep-like_sf"/>
</dbReference>
<dbReference type="EC" id="3.4.21.89" evidence="3 6"/>
<dbReference type="SUPFAM" id="SSF51306">
    <property type="entry name" value="LexA/Signal peptidase"/>
    <property type="match status" value="1"/>
</dbReference>
<dbReference type="EMBL" id="DRTV01000248">
    <property type="protein sequence ID" value="HHF58471.1"/>
    <property type="molecule type" value="Genomic_DNA"/>
</dbReference>
<keyword evidence="6" id="KW-0812">Transmembrane</keyword>
<feature type="active site" evidence="5">
    <location>
        <position position="92"/>
    </location>
</feature>
<evidence type="ECO:0000256" key="3">
    <source>
        <dbReference type="ARBA" id="ARBA00013208"/>
    </source>
</evidence>
<keyword evidence="6" id="KW-0645">Protease</keyword>
<evidence type="ECO:0000256" key="2">
    <source>
        <dbReference type="ARBA" id="ARBA00009370"/>
    </source>
</evidence>
<evidence type="ECO:0000256" key="6">
    <source>
        <dbReference type="RuleBase" id="RU362042"/>
    </source>
</evidence>
<evidence type="ECO:0000259" key="7">
    <source>
        <dbReference type="Pfam" id="PF10502"/>
    </source>
</evidence>
<feature type="transmembrane region" description="Helical" evidence="6">
    <location>
        <begin position="12"/>
        <end position="32"/>
    </location>
</feature>
<proteinExistence type="inferred from homology"/>
<dbReference type="GO" id="GO:0009003">
    <property type="term" value="F:signal peptidase activity"/>
    <property type="evidence" value="ECO:0007669"/>
    <property type="project" value="UniProtKB-EC"/>
</dbReference>
<dbReference type="InterPro" id="IPR019758">
    <property type="entry name" value="Pept_S26A_signal_pept_1_CS"/>
</dbReference>
<dbReference type="AlphaFoldDB" id="A0A7C5M2F1"/>
<dbReference type="InterPro" id="IPR019533">
    <property type="entry name" value="Peptidase_S26"/>
</dbReference>
<accession>A0A7C5M2F1</accession>
<protein>
    <recommendedName>
        <fullName evidence="3 6">Signal peptidase I</fullName>
        <ecNumber evidence="3 6">3.4.21.89</ecNumber>
    </recommendedName>
</protein>
<name>A0A7C5M2F1_UNCW3</name>
<dbReference type="PROSITE" id="PS00761">
    <property type="entry name" value="SPASE_I_3"/>
    <property type="match status" value="1"/>
</dbReference>
<dbReference type="PANTHER" id="PTHR43390">
    <property type="entry name" value="SIGNAL PEPTIDASE I"/>
    <property type="match status" value="1"/>
</dbReference>
<dbReference type="Gene3D" id="2.10.109.10">
    <property type="entry name" value="Umud Fragment, subunit A"/>
    <property type="match status" value="1"/>
</dbReference>
<organism evidence="8">
    <name type="scientific">candidate division WOR-3 bacterium</name>
    <dbReference type="NCBI Taxonomy" id="2052148"/>
    <lineage>
        <taxon>Bacteria</taxon>
        <taxon>Bacteria division WOR-3</taxon>
    </lineage>
</organism>
<dbReference type="CDD" id="cd06530">
    <property type="entry name" value="S26_SPase_I"/>
    <property type="match status" value="1"/>
</dbReference>
<evidence type="ECO:0000256" key="4">
    <source>
        <dbReference type="ARBA" id="ARBA00022801"/>
    </source>
</evidence>
<dbReference type="GO" id="GO:0006465">
    <property type="term" value="P:signal peptide processing"/>
    <property type="evidence" value="ECO:0007669"/>
    <property type="project" value="InterPro"/>
</dbReference>
<dbReference type="GO" id="GO:0016020">
    <property type="term" value="C:membrane"/>
    <property type="evidence" value="ECO:0007669"/>
    <property type="project" value="UniProtKB-SubCell"/>
</dbReference>
<comment type="similarity">
    <text evidence="2 6">Belongs to the peptidase S26 family.</text>
</comment>
<dbReference type="InterPro" id="IPR000223">
    <property type="entry name" value="Pept_S26A_signal_pept_1"/>
</dbReference>
<dbReference type="GO" id="GO:0004252">
    <property type="term" value="F:serine-type endopeptidase activity"/>
    <property type="evidence" value="ECO:0007669"/>
    <property type="project" value="InterPro"/>
</dbReference>
<gene>
    <name evidence="8" type="primary">lepB</name>
    <name evidence="8" type="ORF">ENL41_03500</name>
</gene>
<keyword evidence="4 6" id="KW-0378">Hydrolase</keyword>
<keyword evidence="6" id="KW-0472">Membrane</keyword>
<evidence type="ECO:0000256" key="5">
    <source>
        <dbReference type="PIRSR" id="PIRSR600223-1"/>
    </source>
</evidence>
<comment type="subcellular location">
    <subcellularLocation>
        <location evidence="6">Membrane</location>
        <topology evidence="6">Single-pass type II membrane protein</topology>
    </subcellularLocation>
</comment>
<reference evidence="8" key="1">
    <citation type="journal article" date="2020" name="mSystems">
        <title>Genome- and Community-Level Interaction Insights into Carbon Utilization and Element Cycling Functions of Hydrothermarchaeota in Hydrothermal Sediment.</title>
        <authorList>
            <person name="Zhou Z."/>
            <person name="Liu Y."/>
            <person name="Xu W."/>
            <person name="Pan J."/>
            <person name="Luo Z.H."/>
            <person name="Li M."/>
        </authorList>
    </citation>
    <scope>NUCLEOTIDE SEQUENCE [LARGE SCALE GENOMIC DNA]</scope>
    <source>
        <strain evidence="8">HyVt-94</strain>
    </source>
</reference>
<feature type="domain" description="Peptidase S26" evidence="7">
    <location>
        <begin position="8"/>
        <end position="204"/>
    </location>
</feature>
<keyword evidence="6" id="KW-1133">Transmembrane helix</keyword>
<evidence type="ECO:0000313" key="8">
    <source>
        <dbReference type="EMBL" id="HHF58471.1"/>
    </source>
</evidence>
<comment type="caution">
    <text evidence="8">The sequence shown here is derived from an EMBL/GenBank/DDBJ whole genome shotgun (WGS) entry which is preliminary data.</text>
</comment>
<dbReference type="NCBIfam" id="TIGR02227">
    <property type="entry name" value="sigpep_I_bact"/>
    <property type="match status" value="1"/>
</dbReference>
<dbReference type="PRINTS" id="PR00727">
    <property type="entry name" value="LEADERPTASE"/>
</dbReference>
<dbReference type="Proteomes" id="UP000886014">
    <property type="component" value="Unassembled WGS sequence"/>
</dbReference>
<dbReference type="Pfam" id="PF10502">
    <property type="entry name" value="Peptidase_S26"/>
    <property type="match status" value="1"/>
</dbReference>
<evidence type="ECO:0000256" key="1">
    <source>
        <dbReference type="ARBA" id="ARBA00000677"/>
    </source>
</evidence>